<organism evidence="3">
    <name type="scientific">Infectious pancreatic necrosis virus</name>
    <dbReference type="NCBI Taxonomy" id="11002"/>
    <lineage>
        <taxon>Viruses</taxon>
        <taxon>Riboviria</taxon>
        <taxon>Orthornavirae</taxon>
        <taxon>Birnaviridae</taxon>
        <taxon>Aquabirnavirus</taxon>
        <taxon>Aquabirnavirus salmonidae</taxon>
    </lineage>
</organism>
<name>Q7TLC3_9VIRU</name>
<evidence type="ECO:0000256" key="1">
    <source>
        <dbReference type="ARBA" id="ARBA00006968"/>
    </source>
</evidence>
<evidence type="ECO:0000256" key="2">
    <source>
        <dbReference type="ARBA" id="ARBA00018662"/>
    </source>
</evidence>
<accession>Q7TLC3</accession>
<dbReference type="InterPro" id="IPR004284">
    <property type="entry name" value="Birna_VP5"/>
</dbReference>
<dbReference type="Pfam" id="PF03042">
    <property type="entry name" value="Birna_VP5"/>
    <property type="match status" value="1"/>
</dbReference>
<evidence type="ECO:0000313" key="3">
    <source>
        <dbReference type="EMBL" id="AAP37158.1"/>
    </source>
</evidence>
<proteinExistence type="inferred from homology"/>
<gene>
    <name evidence="3" type="primary">vp5</name>
</gene>
<dbReference type="EMBL" id="AY283780">
    <property type="protein sequence ID" value="AAP37158.1"/>
    <property type="molecule type" value="Genomic_RNA"/>
</dbReference>
<sequence>MATALSNKQPTILIYMNHEHIQGNRNLFEIHYASREWASKHSGRHNREAYTKTRDLVIRPRGLRIRKRASCLLPWSSWIQGRRPLQVESEPDGTRIRPVARDVTGPKEGIQLRETDLTEIRHPELDPSRWSVCTQRDPERCHLRRKSV</sequence>
<reference evidence="3" key="1">
    <citation type="journal article" date="2004" name="J. Fish Dis.">
        <title>Aquabirnaviruses isolated from marine organisms form a distinct genogroup from other aquabirnaviruses.</title>
        <authorList>
            <person name="Zhang C.X."/>
            <person name="Suzuki S."/>
        </authorList>
    </citation>
    <scope>NUCLEOTIDE SEQUENCE</scope>
    <source>
        <strain evidence="3">AM-98</strain>
    </source>
</reference>
<comment type="similarity">
    <text evidence="1">Belongs to the avibirnavirus/aquabirnavirus VP5 protein family.</text>
</comment>
<protein>
    <recommendedName>
        <fullName evidence="2">Protein VP5</fullName>
    </recommendedName>
</protein>